<keyword evidence="9" id="KW-0408">Iron</keyword>
<dbReference type="InterPro" id="IPR005273">
    <property type="entry name" value="Ura-DNA_glyco_family4"/>
</dbReference>
<evidence type="ECO:0000256" key="8">
    <source>
        <dbReference type="ARBA" id="ARBA00022801"/>
    </source>
</evidence>
<dbReference type="OrthoDB" id="5290748at2"/>
<dbReference type="STRING" id="870242.cpu_13190"/>
<gene>
    <name evidence="13" type="ORF">cpu_13190</name>
</gene>
<evidence type="ECO:0000256" key="6">
    <source>
        <dbReference type="ARBA" id="ARBA00022723"/>
    </source>
</evidence>
<proteinExistence type="inferred from homology"/>
<evidence type="ECO:0000256" key="7">
    <source>
        <dbReference type="ARBA" id="ARBA00022763"/>
    </source>
</evidence>
<dbReference type="Gene3D" id="3.40.470.10">
    <property type="entry name" value="Uracil-DNA glycosylase-like domain"/>
    <property type="match status" value="1"/>
</dbReference>
<dbReference type="EMBL" id="BDJK01000020">
    <property type="protein sequence ID" value="GAV22809.1"/>
    <property type="molecule type" value="Genomic_DNA"/>
</dbReference>
<dbReference type="RefSeq" id="WP_075859269.1">
    <property type="nucleotide sequence ID" value="NZ_BDJK01000020.1"/>
</dbReference>
<dbReference type="SMART" id="SM00987">
    <property type="entry name" value="UreE_C"/>
    <property type="match status" value="1"/>
</dbReference>
<dbReference type="Proteomes" id="UP000187485">
    <property type="component" value="Unassembled WGS sequence"/>
</dbReference>
<dbReference type="CDD" id="cd10030">
    <property type="entry name" value="UDG-F4_TTUDGA_SPO1dp_like"/>
    <property type="match status" value="1"/>
</dbReference>
<dbReference type="GO" id="GO:0046872">
    <property type="term" value="F:metal ion binding"/>
    <property type="evidence" value="ECO:0007669"/>
    <property type="project" value="UniProtKB-KW"/>
</dbReference>
<evidence type="ECO:0000313" key="13">
    <source>
        <dbReference type="EMBL" id="GAV22809.1"/>
    </source>
</evidence>
<feature type="domain" description="Uracil-DNA glycosylase-like" evidence="12">
    <location>
        <begin position="28"/>
        <end position="174"/>
    </location>
</feature>
<evidence type="ECO:0000256" key="4">
    <source>
        <dbReference type="ARBA" id="ARBA00019403"/>
    </source>
</evidence>
<reference evidence="14" key="1">
    <citation type="submission" date="2016-12" db="EMBL/GenBank/DDBJ databases">
        <title>Draft Genome Sequences od Carboxydothermus pertinax and islandicus, Hydrogenogenic Carboxydotrophic Bacteria.</title>
        <authorList>
            <person name="Fukuyama Y."/>
            <person name="Ohmae K."/>
            <person name="Yoneda Y."/>
            <person name="Yoshida T."/>
            <person name="Sako Y."/>
        </authorList>
    </citation>
    <scope>NUCLEOTIDE SEQUENCE [LARGE SCALE GENOMIC DNA]</scope>
    <source>
        <strain evidence="14">Ug1</strain>
    </source>
</reference>
<dbReference type="InterPro" id="IPR051536">
    <property type="entry name" value="UDG_Type-4/5"/>
</dbReference>
<keyword evidence="14" id="KW-1185">Reference proteome</keyword>
<dbReference type="PANTHER" id="PTHR33693:SF1">
    <property type="entry name" value="TYPE-4 URACIL-DNA GLYCOSYLASE"/>
    <property type="match status" value="1"/>
</dbReference>
<evidence type="ECO:0000256" key="1">
    <source>
        <dbReference type="ARBA" id="ARBA00001400"/>
    </source>
</evidence>
<dbReference type="AlphaFoldDB" id="A0A1L8CVD4"/>
<dbReference type="PANTHER" id="PTHR33693">
    <property type="entry name" value="TYPE-5 URACIL-DNA GLYCOSYLASE"/>
    <property type="match status" value="1"/>
</dbReference>
<organism evidence="13 14">
    <name type="scientific">Carboxydothermus pertinax</name>
    <dbReference type="NCBI Taxonomy" id="870242"/>
    <lineage>
        <taxon>Bacteria</taxon>
        <taxon>Bacillati</taxon>
        <taxon>Bacillota</taxon>
        <taxon>Clostridia</taxon>
        <taxon>Thermoanaerobacterales</taxon>
        <taxon>Thermoanaerobacteraceae</taxon>
        <taxon>Carboxydothermus</taxon>
    </lineage>
</organism>
<dbReference type="GO" id="GO:0004844">
    <property type="term" value="F:uracil DNA N-glycosylase activity"/>
    <property type="evidence" value="ECO:0007669"/>
    <property type="project" value="UniProtKB-EC"/>
</dbReference>
<dbReference type="InterPro" id="IPR005122">
    <property type="entry name" value="Uracil-DNA_glycosylase-like"/>
</dbReference>
<dbReference type="Pfam" id="PF03167">
    <property type="entry name" value="UDG"/>
    <property type="match status" value="1"/>
</dbReference>
<keyword evidence="5" id="KW-0004">4Fe-4S</keyword>
<comment type="catalytic activity">
    <reaction evidence="1">
        <text>Hydrolyzes single-stranded DNA or mismatched double-stranded DNA and polynucleotides, releasing free uracil.</text>
        <dbReference type="EC" id="3.2.2.27"/>
    </reaction>
</comment>
<evidence type="ECO:0000256" key="9">
    <source>
        <dbReference type="ARBA" id="ARBA00023004"/>
    </source>
</evidence>
<evidence type="ECO:0000256" key="10">
    <source>
        <dbReference type="ARBA" id="ARBA00023014"/>
    </source>
</evidence>
<evidence type="ECO:0000313" key="14">
    <source>
        <dbReference type="Proteomes" id="UP000187485"/>
    </source>
</evidence>
<evidence type="ECO:0000256" key="2">
    <source>
        <dbReference type="ARBA" id="ARBA00006521"/>
    </source>
</evidence>
<dbReference type="NCBIfam" id="TIGR00758">
    <property type="entry name" value="UDG_fam4"/>
    <property type="match status" value="1"/>
</dbReference>
<keyword evidence="7" id="KW-0227">DNA damage</keyword>
<evidence type="ECO:0000259" key="12">
    <source>
        <dbReference type="SMART" id="SM00986"/>
    </source>
</evidence>
<accession>A0A1L8CVD4</accession>
<comment type="similarity">
    <text evidence="2">Belongs to the uracil-DNA glycosylase (UDG) superfamily. Type 4 (UDGa) family.</text>
</comment>
<dbReference type="SMART" id="SM00986">
    <property type="entry name" value="UDG"/>
    <property type="match status" value="1"/>
</dbReference>
<dbReference type="InterPro" id="IPR036895">
    <property type="entry name" value="Uracil-DNA_glycosylase-like_sf"/>
</dbReference>
<dbReference type="GO" id="GO:0051539">
    <property type="term" value="F:4 iron, 4 sulfur cluster binding"/>
    <property type="evidence" value="ECO:0007669"/>
    <property type="project" value="UniProtKB-KW"/>
</dbReference>
<dbReference type="SUPFAM" id="SSF52141">
    <property type="entry name" value="Uracil-DNA glycosylase-like"/>
    <property type="match status" value="1"/>
</dbReference>
<evidence type="ECO:0000256" key="11">
    <source>
        <dbReference type="ARBA" id="ARBA00023204"/>
    </source>
</evidence>
<comment type="caution">
    <text evidence="13">The sequence shown here is derived from an EMBL/GenBank/DDBJ whole genome shotgun (WGS) entry which is preliminary data.</text>
</comment>
<dbReference type="GO" id="GO:0006281">
    <property type="term" value="P:DNA repair"/>
    <property type="evidence" value="ECO:0007669"/>
    <property type="project" value="UniProtKB-KW"/>
</dbReference>
<keyword evidence="8" id="KW-0378">Hydrolase</keyword>
<evidence type="ECO:0000256" key="5">
    <source>
        <dbReference type="ARBA" id="ARBA00022485"/>
    </source>
</evidence>
<keyword evidence="10" id="KW-0411">Iron-sulfur</keyword>
<evidence type="ECO:0000256" key="3">
    <source>
        <dbReference type="ARBA" id="ARBA00012030"/>
    </source>
</evidence>
<keyword evidence="11" id="KW-0234">DNA repair</keyword>
<sequence>MGKLLTLYEEALACQRCNLRAHAQRVVFGEGNENALLMLVGEGPGAEEDRQGRPFVGAAGELLNKILEAAGISREEVYIGNVVKCRPPNNRVPTKDEVAACRQFLDRQIELIKPKIIVCLGATAAQALIGPEVRITKIRGLWHEKGDIKIMPTYHPAALLRDPAKKRPTWEDFKAVRDLYFALKQNKEIEDFEQLQLF</sequence>
<protein>
    <recommendedName>
        <fullName evidence="4">Type-4 uracil-DNA glycosylase</fullName>
        <ecNumber evidence="3">3.2.2.27</ecNumber>
    </recommendedName>
</protein>
<name>A0A1L8CVD4_9THEO</name>
<keyword evidence="6" id="KW-0479">Metal-binding</keyword>
<dbReference type="EC" id="3.2.2.27" evidence="3"/>